<reference evidence="1 2" key="1">
    <citation type="submission" date="2019-12" db="EMBL/GenBank/DDBJ databases">
        <authorList>
            <person name="Alioto T."/>
            <person name="Alioto T."/>
            <person name="Gomez Garrido J."/>
        </authorList>
    </citation>
    <scope>NUCLEOTIDE SEQUENCE [LARGE SCALE GENOMIC DNA]</scope>
</reference>
<evidence type="ECO:0000313" key="2">
    <source>
        <dbReference type="Proteomes" id="UP000594638"/>
    </source>
</evidence>
<organism evidence="1 2">
    <name type="scientific">Olea europaea subsp. europaea</name>
    <dbReference type="NCBI Taxonomy" id="158383"/>
    <lineage>
        <taxon>Eukaryota</taxon>
        <taxon>Viridiplantae</taxon>
        <taxon>Streptophyta</taxon>
        <taxon>Embryophyta</taxon>
        <taxon>Tracheophyta</taxon>
        <taxon>Spermatophyta</taxon>
        <taxon>Magnoliopsida</taxon>
        <taxon>eudicotyledons</taxon>
        <taxon>Gunneridae</taxon>
        <taxon>Pentapetalae</taxon>
        <taxon>asterids</taxon>
        <taxon>lamiids</taxon>
        <taxon>Lamiales</taxon>
        <taxon>Oleaceae</taxon>
        <taxon>Oleeae</taxon>
        <taxon>Olea</taxon>
    </lineage>
</organism>
<dbReference type="Proteomes" id="UP000594638">
    <property type="component" value="Unassembled WGS sequence"/>
</dbReference>
<keyword evidence="2" id="KW-1185">Reference proteome</keyword>
<sequence length="194" mass="20826">MMRGPGVESNIDGSDIGVANIFDEWPNRTPIMPGVESDIGGTDIGAANIIDEGLNPETEAHESLVDQTPTGPYEASPNYAVDAEGVRQGKRAKKTPQLFGLFKGVRQFEFGSLACPNLSLAALRLGAGNTRFACKRGRVPWYVFGGQNGLSMWSGCSGNDGGDAFVTLWWQDLVRFVGGVYLALREQPCSSLPK</sequence>
<accession>A0A8S0QRQ6</accession>
<dbReference type="Gramene" id="OE9A096735T1">
    <property type="protein sequence ID" value="OE9A096735C1"/>
    <property type="gene ID" value="OE9A096735"/>
</dbReference>
<comment type="caution">
    <text evidence="1">The sequence shown here is derived from an EMBL/GenBank/DDBJ whole genome shotgun (WGS) entry which is preliminary data.</text>
</comment>
<evidence type="ECO:0000313" key="1">
    <source>
        <dbReference type="EMBL" id="CAA2967261.1"/>
    </source>
</evidence>
<name>A0A8S0QRQ6_OLEEU</name>
<dbReference type="AlphaFoldDB" id="A0A8S0QRQ6"/>
<protein>
    <submittedName>
        <fullName evidence="1">Uncharacterized protein</fullName>
    </submittedName>
</protein>
<gene>
    <name evidence="1" type="ORF">OLEA9_A096735</name>
</gene>
<dbReference type="EMBL" id="CACTIH010001880">
    <property type="protein sequence ID" value="CAA2967261.1"/>
    <property type="molecule type" value="Genomic_DNA"/>
</dbReference>
<proteinExistence type="predicted"/>